<dbReference type="Gene3D" id="3.30.360.10">
    <property type="entry name" value="Dihydrodipicolinate Reductase, domain 2"/>
    <property type="match status" value="1"/>
</dbReference>
<evidence type="ECO:0000259" key="3">
    <source>
        <dbReference type="Pfam" id="PF01408"/>
    </source>
</evidence>
<dbReference type="RefSeq" id="WP_261758903.1">
    <property type="nucleotide sequence ID" value="NZ_CP104562.2"/>
</dbReference>
<dbReference type="EMBL" id="CP104562">
    <property type="protein sequence ID" value="UXH79084.1"/>
    <property type="molecule type" value="Genomic_DNA"/>
</dbReference>
<gene>
    <name evidence="5" type="ORF">N4261_03870</name>
</gene>
<feature type="domain" description="GFO/IDH/MocA-like oxidoreductase" evidence="4">
    <location>
        <begin position="137"/>
        <end position="250"/>
    </location>
</feature>
<dbReference type="SUPFAM" id="SSF55347">
    <property type="entry name" value="Glyceraldehyde-3-phosphate dehydrogenase-like, C-terminal domain"/>
    <property type="match status" value="1"/>
</dbReference>
<evidence type="ECO:0000259" key="4">
    <source>
        <dbReference type="Pfam" id="PF22725"/>
    </source>
</evidence>
<proteinExistence type="inferred from homology"/>
<reference evidence="5" key="1">
    <citation type="submission" date="2022-10" db="EMBL/GenBank/DDBJ databases">
        <title>Characterization and whole genome sequencing of a new Roseateles species, isolated from fresh water.</title>
        <authorList>
            <person name="Guliayeva D.Y."/>
            <person name="Akhremchuk A.E."/>
            <person name="Sikolenko M.A."/>
            <person name="Valentovich L.N."/>
            <person name="Sidarenka A.V."/>
        </authorList>
    </citation>
    <scope>NUCLEOTIDE SEQUENCE</scope>
    <source>
        <strain evidence="5">BIM B-1768</strain>
    </source>
</reference>
<dbReference type="InterPro" id="IPR036291">
    <property type="entry name" value="NAD(P)-bd_dom_sf"/>
</dbReference>
<dbReference type="InterPro" id="IPR055170">
    <property type="entry name" value="GFO_IDH_MocA-like_dom"/>
</dbReference>
<keyword evidence="6" id="KW-1185">Reference proteome</keyword>
<organism evidence="5 6">
    <name type="scientific">Roseateles amylovorans</name>
    <dbReference type="NCBI Taxonomy" id="2978473"/>
    <lineage>
        <taxon>Bacteria</taxon>
        <taxon>Pseudomonadati</taxon>
        <taxon>Pseudomonadota</taxon>
        <taxon>Betaproteobacteria</taxon>
        <taxon>Burkholderiales</taxon>
        <taxon>Sphaerotilaceae</taxon>
        <taxon>Roseateles</taxon>
    </lineage>
</organism>
<dbReference type="PANTHER" id="PTHR22604:SF105">
    <property type="entry name" value="TRANS-1,2-DIHYDROBENZENE-1,2-DIOL DEHYDROGENASE"/>
    <property type="match status" value="1"/>
</dbReference>
<protein>
    <submittedName>
        <fullName evidence="5">Gfo/Idh/MocA family oxidoreductase</fullName>
    </submittedName>
</protein>
<dbReference type="InterPro" id="IPR050984">
    <property type="entry name" value="Gfo/Idh/MocA_domain"/>
</dbReference>
<accession>A0ABY6B6A3</accession>
<dbReference type="PANTHER" id="PTHR22604">
    <property type="entry name" value="OXIDOREDUCTASES"/>
    <property type="match status" value="1"/>
</dbReference>
<evidence type="ECO:0000313" key="6">
    <source>
        <dbReference type="Proteomes" id="UP001064933"/>
    </source>
</evidence>
<sequence length="332" mass="35102">MSPSNPVSFGILGTGLVASAFARESSSSPKVRLTSVASRNMARAEAFASKFGIARATDAYADLLADPDVEAVYIALPNSMHKTWCIRAVEAGKHVLCEKPLTGTAADARAIYDAARANGRQLVEAYPYRAQPQSIELLRLIRSGELGRPVAIQACFGFKLTNPEDIRLSPDLAGGALMDAGAYPISLVRAIAGARPTQVQAFAQRGAQSVDTAVLANLAFADGLMAQIACNFGASSHRFAVIACENGVIEANYSNGTPGNTPLTLRLKRHAADGSPVFETMEFHSVDAFRAEAECFADHLRGVELWSGITEQESVDVAAMLEQIAASASQVG</sequence>
<evidence type="ECO:0000313" key="5">
    <source>
        <dbReference type="EMBL" id="UXH79084.1"/>
    </source>
</evidence>
<dbReference type="Proteomes" id="UP001064933">
    <property type="component" value="Chromosome"/>
</dbReference>
<evidence type="ECO:0000256" key="1">
    <source>
        <dbReference type="ARBA" id="ARBA00010928"/>
    </source>
</evidence>
<evidence type="ECO:0000256" key="2">
    <source>
        <dbReference type="ARBA" id="ARBA00023002"/>
    </source>
</evidence>
<dbReference type="SUPFAM" id="SSF51735">
    <property type="entry name" value="NAD(P)-binding Rossmann-fold domains"/>
    <property type="match status" value="1"/>
</dbReference>
<comment type="similarity">
    <text evidence="1">Belongs to the Gfo/Idh/MocA family.</text>
</comment>
<dbReference type="InterPro" id="IPR000683">
    <property type="entry name" value="Gfo/Idh/MocA-like_OxRdtase_N"/>
</dbReference>
<dbReference type="Gene3D" id="3.40.50.720">
    <property type="entry name" value="NAD(P)-binding Rossmann-like Domain"/>
    <property type="match status" value="1"/>
</dbReference>
<dbReference type="Pfam" id="PF22725">
    <property type="entry name" value="GFO_IDH_MocA_C3"/>
    <property type="match status" value="1"/>
</dbReference>
<feature type="domain" description="Gfo/Idh/MocA-like oxidoreductase N-terminal" evidence="3">
    <location>
        <begin position="8"/>
        <end position="124"/>
    </location>
</feature>
<keyword evidence="2" id="KW-0560">Oxidoreductase</keyword>
<dbReference type="Pfam" id="PF01408">
    <property type="entry name" value="GFO_IDH_MocA"/>
    <property type="match status" value="1"/>
</dbReference>
<name>A0ABY6B6A3_9BURK</name>